<keyword evidence="2" id="KW-1185">Reference proteome</keyword>
<protein>
    <submittedName>
        <fullName evidence="1">Retrotransposable element Tf2 155 kDa protein type 3</fullName>
    </submittedName>
</protein>
<evidence type="ECO:0000313" key="1">
    <source>
        <dbReference type="EMBL" id="MCI72574.1"/>
    </source>
</evidence>
<reference evidence="1 2" key="1">
    <citation type="journal article" date="2018" name="Front. Plant Sci.">
        <title>Red Clover (Trifolium pratense) and Zigzag Clover (T. medium) - A Picture of Genomic Similarities and Differences.</title>
        <authorList>
            <person name="Dluhosova J."/>
            <person name="Istvanek J."/>
            <person name="Nedelnik J."/>
            <person name="Repkova J."/>
        </authorList>
    </citation>
    <scope>NUCLEOTIDE SEQUENCE [LARGE SCALE GENOMIC DNA]</scope>
    <source>
        <strain evidence="2">cv. 10/8</strain>
        <tissue evidence="1">Leaf</tissue>
    </source>
</reference>
<dbReference type="Proteomes" id="UP000265520">
    <property type="component" value="Unassembled WGS sequence"/>
</dbReference>
<evidence type="ECO:0000313" key="2">
    <source>
        <dbReference type="Proteomes" id="UP000265520"/>
    </source>
</evidence>
<dbReference type="AlphaFoldDB" id="A0A392UIW9"/>
<name>A0A392UIW9_9FABA</name>
<proteinExistence type="predicted"/>
<feature type="non-terminal residue" evidence="1">
    <location>
        <position position="69"/>
    </location>
</feature>
<feature type="non-terminal residue" evidence="1">
    <location>
        <position position="1"/>
    </location>
</feature>
<organism evidence="1 2">
    <name type="scientific">Trifolium medium</name>
    <dbReference type="NCBI Taxonomy" id="97028"/>
    <lineage>
        <taxon>Eukaryota</taxon>
        <taxon>Viridiplantae</taxon>
        <taxon>Streptophyta</taxon>
        <taxon>Embryophyta</taxon>
        <taxon>Tracheophyta</taxon>
        <taxon>Spermatophyta</taxon>
        <taxon>Magnoliopsida</taxon>
        <taxon>eudicotyledons</taxon>
        <taxon>Gunneridae</taxon>
        <taxon>Pentapetalae</taxon>
        <taxon>rosids</taxon>
        <taxon>fabids</taxon>
        <taxon>Fabales</taxon>
        <taxon>Fabaceae</taxon>
        <taxon>Papilionoideae</taxon>
        <taxon>50 kb inversion clade</taxon>
        <taxon>NPAAA clade</taxon>
        <taxon>Hologalegina</taxon>
        <taxon>IRL clade</taxon>
        <taxon>Trifolieae</taxon>
        <taxon>Trifolium</taxon>
    </lineage>
</organism>
<comment type="caution">
    <text evidence="1">The sequence shown here is derived from an EMBL/GenBank/DDBJ whole genome shotgun (WGS) entry which is preliminary data.</text>
</comment>
<accession>A0A392UIW9</accession>
<dbReference type="EMBL" id="LXQA010820765">
    <property type="protein sequence ID" value="MCI72574.1"/>
    <property type="molecule type" value="Genomic_DNA"/>
</dbReference>
<sequence length="69" mass="7949">PFHVVYGKPPPSLPQYIAGTTTIEALDETLRDRDTILQILKKKLAKAQQAMKLYADKRRLPHTFKEGDW</sequence>